<reference evidence="3 4" key="1">
    <citation type="submission" date="2024-01" db="EMBL/GenBank/DDBJ databases">
        <title>Comparative genomics of Cryptococcus and Kwoniella reveals pathogenesis evolution and contrasting modes of karyotype evolution via chromosome fusion or intercentromeric recombination.</title>
        <authorList>
            <person name="Coelho M.A."/>
            <person name="David-Palma M."/>
            <person name="Shea T."/>
            <person name="Bowers K."/>
            <person name="McGinley-Smith S."/>
            <person name="Mohammad A.W."/>
            <person name="Gnirke A."/>
            <person name="Yurkov A.M."/>
            <person name="Nowrousian M."/>
            <person name="Sun S."/>
            <person name="Cuomo C.A."/>
            <person name="Heitman J."/>
        </authorList>
    </citation>
    <scope>NUCLEOTIDE SEQUENCE [LARGE SCALE GENOMIC DNA]</scope>
    <source>
        <strain evidence="3 4">CBS 6074</strain>
    </source>
</reference>
<accession>A0AAX4K6T8</accession>
<proteinExistence type="predicted"/>
<dbReference type="Proteomes" id="UP001355207">
    <property type="component" value="Chromosome 11"/>
</dbReference>
<dbReference type="AlphaFoldDB" id="A0AAX4K6T8"/>
<evidence type="ECO:0000313" key="4">
    <source>
        <dbReference type="Proteomes" id="UP001355207"/>
    </source>
</evidence>
<gene>
    <name evidence="3" type="ORF">L201_007799</name>
</gene>
<feature type="transmembrane region" description="Helical" evidence="2">
    <location>
        <begin position="80"/>
        <end position="103"/>
    </location>
</feature>
<keyword evidence="4" id="KW-1185">Reference proteome</keyword>
<dbReference type="GeneID" id="91098467"/>
<organism evidence="3 4">
    <name type="scientific">Kwoniella dendrophila CBS 6074</name>
    <dbReference type="NCBI Taxonomy" id="1295534"/>
    <lineage>
        <taxon>Eukaryota</taxon>
        <taxon>Fungi</taxon>
        <taxon>Dikarya</taxon>
        <taxon>Basidiomycota</taxon>
        <taxon>Agaricomycotina</taxon>
        <taxon>Tremellomycetes</taxon>
        <taxon>Tremellales</taxon>
        <taxon>Cryptococcaceae</taxon>
        <taxon>Kwoniella</taxon>
    </lineage>
</organism>
<name>A0AAX4K6T8_9TREE</name>
<feature type="compositionally biased region" description="Low complexity" evidence="1">
    <location>
        <begin position="392"/>
        <end position="401"/>
    </location>
</feature>
<sequence>MRPIRTIRPLLRKLPASTPIRSLITPLTLSSPSSSHTQAIRLYSQITRRGPSAPPGYPSDTEYSDSTVYAFSYISRVIKYMLYGILGLGGMSLAAFEGLHFYVENVCLAAPSRDGTDDPYGWIGENQGWTGGSRGGTDPRLGQKARHALRGAWICQEWGAGGSASSTLSKSITGGGSGTTFHPDYVAVKGMIGNTSIDSTNNGGRQSIDRGYELAEEFINLAINEARRKGLVFPPNLSTSSSLAVNSGGPPINQKETHGIPQGDPVVLDLFLLKAGILERINTTDSLLHAKELYQQVLNSMNHSQDEQHLHNQARIMKLSNKLGDLSKRTGQSDQALQWWSWGLNKANIQLNTAHQPVKDEISDLVKEVKSESKSWFGFGGSKTKTPKESESTNTTTTTSPTTPPTTEPSSELTPAILRAAVSLLVSASAHYATTSSLNSASSLQSQALSLIPQVPSISTPTSTSAGAVLHQTWLQHRLALLKLHQASVIHAQNSKPNSVSPEALNLISESTSISENLINQLQNLPVAYTTPKSSSVSGPAKLLRRDVLLTGAESSYTKAVFLERSAPWPDSTNPKERELRINQLEQSAELYERAMSLNVIESGIEKKDNDEIGQGEDWGKYWRGYVRVRGKLGNLVDQPKSDSATKTA</sequence>
<evidence type="ECO:0000256" key="1">
    <source>
        <dbReference type="SAM" id="MobiDB-lite"/>
    </source>
</evidence>
<keyword evidence="2" id="KW-0812">Transmembrane</keyword>
<dbReference type="EMBL" id="CP144108">
    <property type="protein sequence ID" value="WWC92839.1"/>
    <property type="molecule type" value="Genomic_DNA"/>
</dbReference>
<evidence type="ECO:0000313" key="3">
    <source>
        <dbReference type="EMBL" id="WWC92839.1"/>
    </source>
</evidence>
<dbReference type="RefSeq" id="XP_066079601.1">
    <property type="nucleotide sequence ID" value="XM_066223504.1"/>
</dbReference>
<evidence type="ECO:0000256" key="2">
    <source>
        <dbReference type="SAM" id="Phobius"/>
    </source>
</evidence>
<keyword evidence="2" id="KW-0472">Membrane</keyword>
<feature type="region of interest" description="Disordered" evidence="1">
    <location>
        <begin position="377"/>
        <end position="411"/>
    </location>
</feature>
<protein>
    <submittedName>
        <fullName evidence="3">Uncharacterized protein</fullName>
    </submittedName>
</protein>
<keyword evidence="2" id="KW-1133">Transmembrane helix</keyword>